<organism evidence="2 3">
    <name type="scientific">Streptomyces tremellae</name>
    <dbReference type="NCBI Taxonomy" id="1124239"/>
    <lineage>
        <taxon>Bacteria</taxon>
        <taxon>Bacillati</taxon>
        <taxon>Actinomycetota</taxon>
        <taxon>Actinomycetes</taxon>
        <taxon>Kitasatosporales</taxon>
        <taxon>Streptomycetaceae</taxon>
        <taxon>Streptomyces</taxon>
    </lineage>
</organism>
<name>A0ABP7EFC0_9ACTN</name>
<dbReference type="EMBL" id="BAABEP010000006">
    <property type="protein sequence ID" value="GAA3718034.1"/>
    <property type="molecule type" value="Genomic_DNA"/>
</dbReference>
<sequence>MTTATPVPLANRPQEQHDMPQPTATAGARVRVTFDDQVHHLTDGTVFLASGTRIDPATPGIHIAVLEPGYQPGDQAHDGTAPLFRVAPPDAPAYWISPDGRIVGDHEVHPAQLRITRAPAEQGSEAQQ</sequence>
<feature type="region of interest" description="Disordered" evidence="1">
    <location>
        <begin position="1"/>
        <end position="25"/>
    </location>
</feature>
<reference evidence="3" key="1">
    <citation type="journal article" date="2019" name="Int. J. Syst. Evol. Microbiol.">
        <title>The Global Catalogue of Microorganisms (GCM) 10K type strain sequencing project: providing services to taxonomists for standard genome sequencing and annotation.</title>
        <authorList>
            <consortium name="The Broad Institute Genomics Platform"/>
            <consortium name="The Broad Institute Genome Sequencing Center for Infectious Disease"/>
            <person name="Wu L."/>
            <person name="Ma J."/>
        </authorList>
    </citation>
    <scope>NUCLEOTIDE SEQUENCE [LARGE SCALE GENOMIC DNA]</scope>
    <source>
        <strain evidence="3">JCM 30846</strain>
    </source>
</reference>
<dbReference type="RefSeq" id="WP_345642770.1">
    <property type="nucleotide sequence ID" value="NZ_BAABEP010000006.1"/>
</dbReference>
<accession>A0ABP7EFC0</accession>
<evidence type="ECO:0000256" key="1">
    <source>
        <dbReference type="SAM" id="MobiDB-lite"/>
    </source>
</evidence>
<evidence type="ECO:0000313" key="2">
    <source>
        <dbReference type="EMBL" id="GAA3718034.1"/>
    </source>
</evidence>
<protein>
    <submittedName>
        <fullName evidence="2">Uncharacterized protein</fullName>
    </submittedName>
</protein>
<gene>
    <name evidence="2" type="ORF">GCM10023082_14490</name>
</gene>
<keyword evidence="3" id="KW-1185">Reference proteome</keyword>
<comment type="caution">
    <text evidence="2">The sequence shown here is derived from an EMBL/GenBank/DDBJ whole genome shotgun (WGS) entry which is preliminary data.</text>
</comment>
<dbReference type="Proteomes" id="UP001499884">
    <property type="component" value="Unassembled WGS sequence"/>
</dbReference>
<evidence type="ECO:0000313" key="3">
    <source>
        <dbReference type="Proteomes" id="UP001499884"/>
    </source>
</evidence>
<proteinExistence type="predicted"/>